<organism evidence="3 4">
    <name type="scientific">Franconibacter pulveris</name>
    <dbReference type="NCBI Taxonomy" id="435910"/>
    <lineage>
        <taxon>Bacteria</taxon>
        <taxon>Pseudomonadati</taxon>
        <taxon>Pseudomonadota</taxon>
        <taxon>Gammaproteobacteria</taxon>
        <taxon>Enterobacterales</taxon>
        <taxon>Enterobacteriaceae</taxon>
        <taxon>Franconibacter</taxon>
    </lineage>
</organism>
<feature type="compositionally biased region" description="Low complexity" evidence="1">
    <location>
        <begin position="184"/>
        <end position="203"/>
    </location>
</feature>
<reference evidence="3 4" key="1">
    <citation type="submission" date="2015-06" db="EMBL/GenBank/DDBJ databases">
        <title>Genome sequencing of Cronobacter sp. strain DJ34 isolated from petroleum contaminated sludge of Duliajan Oil Fields, Assam, India.</title>
        <authorList>
            <person name="Pal S."/>
            <person name="Banerjee T.D."/>
            <person name="Roy A."/>
            <person name="Sar P."/>
            <person name="Kazy S.K."/>
        </authorList>
    </citation>
    <scope>NUCLEOTIDE SEQUENCE [LARGE SCALE GENOMIC DNA]</scope>
    <source>
        <strain evidence="3 4">DJ34</strain>
    </source>
</reference>
<dbReference type="Pfam" id="PF11737">
    <property type="entry name" value="DUF3300"/>
    <property type="match status" value="1"/>
</dbReference>
<feature type="compositionally biased region" description="Basic and acidic residues" evidence="1">
    <location>
        <begin position="494"/>
        <end position="514"/>
    </location>
</feature>
<sequence>MKLPFKPHLFALLCSAGLLAASGALFVKSQTPAAVNETAPVAPAQTQPAATASAPNQPAPVTPVSPTYTAAQIDQWVAPVALYPDALLSQILMAATYPANVLQAVQWSRDNPRLQGDAAIEAAKNQPWDASVKSLVAFPQLMSLLGENPQWVQNLGDAFLAQPNDVMDSVQRLRALAQQTGALTSTAQQKVTTTTKAATPAPTKEANGAAPQPASSPTIIKIEPADPQVVYVPTYNPATVYGTWPNASYPPVYLPPTPGEQFGESFVKGLGYSLGVATTYALFSSIDWDDDDHDDHHHGDGYYHDGDNININVNNFNKITGEHRVDNALRWQHNPAYRNGVPYSANRVATQYRANAAASVNAVSPKPVNRDSQRQAAMAQLQQAAGKNRTSTPRPATKDAQRQAANQQLKQIAQRNNYRGYDTDKSRAQQQANRPQKTQRTNKPQREAISAARPSPTRYNTARANALSGNDSRSASWQAQQQRGMLSRQYASTNRERAPARERRAENRDFNRHR</sequence>
<feature type="compositionally biased region" description="Polar residues" evidence="1">
    <location>
        <begin position="428"/>
        <end position="442"/>
    </location>
</feature>
<feature type="region of interest" description="Disordered" evidence="1">
    <location>
        <begin position="38"/>
        <end position="61"/>
    </location>
</feature>
<dbReference type="PANTHER" id="PTHR40269:SF1">
    <property type="entry name" value="OUTER MEMBRANE PROTEIN"/>
    <property type="match status" value="1"/>
</dbReference>
<dbReference type="InterPro" id="IPR021728">
    <property type="entry name" value="DUF3300"/>
</dbReference>
<evidence type="ECO:0000256" key="2">
    <source>
        <dbReference type="SAM" id="SignalP"/>
    </source>
</evidence>
<keyword evidence="2" id="KW-0732">Signal</keyword>
<feature type="compositionally biased region" description="Polar residues" evidence="1">
    <location>
        <begin position="403"/>
        <end position="417"/>
    </location>
</feature>
<dbReference type="RefSeq" id="WP_048887706.1">
    <property type="nucleotide sequence ID" value="NZ_LFEJ01000012.1"/>
</dbReference>
<feature type="region of interest" description="Disordered" evidence="1">
    <location>
        <begin position="184"/>
        <end position="215"/>
    </location>
</feature>
<keyword evidence="4" id="KW-1185">Reference proteome</keyword>
<feature type="compositionally biased region" description="Low complexity" evidence="1">
    <location>
        <begin position="374"/>
        <end position="385"/>
    </location>
</feature>
<proteinExistence type="predicted"/>
<dbReference type="STRING" id="1121863.GCA_000621185_01960"/>
<accession>A0A0J8VNL9</accession>
<dbReference type="Proteomes" id="UP000037315">
    <property type="component" value="Unassembled WGS sequence"/>
</dbReference>
<feature type="chain" id="PRO_5005311143" evidence="2">
    <location>
        <begin position="21"/>
        <end position="514"/>
    </location>
</feature>
<dbReference type="OrthoDB" id="197257at2"/>
<dbReference type="EMBL" id="LFEJ01000012">
    <property type="protein sequence ID" value="KMV35093.1"/>
    <property type="molecule type" value="Genomic_DNA"/>
</dbReference>
<feature type="signal peptide" evidence="2">
    <location>
        <begin position="1"/>
        <end position="20"/>
    </location>
</feature>
<feature type="compositionally biased region" description="Low complexity" evidence="1">
    <location>
        <begin position="472"/>
        <end position="483"/>
    </location>
</feature>
<evidence type="ECO:0000313" key="4">
    <source>
        <dbReference type="Proteomes" id="UP000037315"/>
    </source>
</evidence>
<comment type="caution">
    <text evidence="3">The sequence shown here is derived from an EMBL/GenBank/DDBJ whole genome shotgun (WGS) entry which is preliminary data.</text>
</comment>
<dbReference type="PATRIC" id="fig|1656095.3.peg.3502"/>
<protein>
    <submittedName>
        <fullName evidence="3">Membrane protein</fullName>
    </submittedName>
</protein>
<gene>
    <name evidence="3" type="ORF">ACH50_07560</name>
</gene>
<dbReference type="PANTHER" id="PTHR40269">
    <property type="entry name" value="OUTER MEMBRANE PROTEIN-RELATED"/>
    <property type="match status" value="1"/>
</dbReference>
<feature type="region of interest" description="Disordered" evidence="1">
    <location>
        <begin position="363"/>
        <end position="514"/>
    </location>
</feature>
<dbReference type="AlphaFoldDB" id="A0A0J8VNL9"/>
<evidence type="ECO:0000256" key="1">
    <source>
        <dbReference type="SAM" id="MobiDB-lite"/>
    </source>
</evidence>
<feature type="compositionally biased region" description="Polar residues" evidence="1">
    <location>
        <begin position="457"/>
        <end position="471"/>
    </location>
</feature>
<evidence type="ECO:0000313" key="3">
    <source>
        <dbReference type="EMBL" id="KMV35093.1"/>
    </source>
</evidence>
<feature type="compositionally biased region" description="Low complexity" evidence="1">
    <location>
        <begin position="38"/>
        <end position="56"/>
    </location>
</feature>
<name>A0A0J8VNL9_9ENTR</name>